<reference evidence="4" key="3">
    <citation type="submission" date="2025-04" db="UniProtKB">
        <authorList>
            <consortium name="RefSeq"/>
        </authorList>
    </citation>
    <scope>IDENTIFICATION</scope>
    <source>
        <strain evidence="4">S238N-H82</strain>
        <tissue evidence="4">Testes</tissue>
    </source>
</reference>
<keyword evidence="1" id="KW-0812">Transmembrane</keyword>
<organism>
    <name type="scientific">Branchiostoma floridae</name>
    <name type="common">Florida lancelet</name>
    <name type="synonym">Amphioxus</name>
    <dbReference type="NCBI Taxonomy" id="7739"/>
    <lineage>
        <taxon>Eukaryota</taxon>
        <taxon>Metazoa</taxon>
        <taxon>Chordata</taxon>
        <taxon>Cephalochordata</taxon>
        <taxon>Leptocardii</taxon>
        <taxon>Amphioxiformes</taxon>
        <taxon>Branchiostomatidae</taxon>
        <taxon>Branchiostoma</taxon>
    </lineage>
</organism>
<feature type="transmembrane region" description="Helical" evidence="1">
    <location>
        <begin position="140"/>
        <end position="163"/>
    </location>
</feature>
<dbReference type="GeneID" id="118410068"/>
<evidence type="ECO:0000313" key="3">
    <source>
        <dbReference type="Proteomes" id="UP000001554"/>
    </source>
</evidence>
<accession>C3Z8S9</accession>
<feature type="transmembrane region" description="Helical" evidence="1">
    <location>
        <begin position="64"/>
        <end position="88"/>
    </location>
</feature>
<dbReference type="OrthoDB" id="10077420at2759"/>
<keyword evidence="1" id="KW-0472">Membrane</keyword>
<dbReference type="Proteomes" id="UP000001554">
    <property type="component" value="Chromosome 2"/>
</dbReference>
<name>C3Z8S9_BRAFL</name>
<dbReference type="RefSeq" id="XP_035667441.1">
    <property type="nucleotide sequence ID" value="XM_035811548.1"/>
</dbReference>
<dbReference type="KEGG" id="bfo:118410068"/>
<proteinExistence type="predicted"/>
<keyword evidence="3" id="KW-1185">Reference proteome</keyword>
<dbReference type="InParanoid" id="C3Z8S9"/>
<feature type="transmembrane region" description="Helical" evidence="1">
    <location>
        <begin position="100"/>
        <end position="120"/>
    </location>
</feature>
<reference evidence="2" key="1">
    <citation type="journal article" date="2008" name="Nature">
        <title>The amphioxus genome and the evolution of the chordate karyotype.</title>
        <authorList>
            <consortium name="US DOE Joint Genome Institute (JGI-PGF)"/>
            <person name="Putnam N.H."/>
            <person name="Butts T."/>
            <person name="Ferrier D.E.K."/>
            <person name="Furlong R.F."/>
            <person name="Hellsten U."/>
            <person name="Kawashima T."/>
            <person name="Robinson-Rechavi M."/>
            <person name="Shoguchi E."/>
            <person name="Terry A."/>
            <person name="Yu J.-K."/>
            <person name="Benito-Gutierrez E.L."/>
            <person name="Dubchak I."/>
            <person name="Garcia-Fernandez J."/>
            <person name="Gibson-Brown J.J."/>
            <person name="Grigoriev I.V."/>
            <person name="Horton A.C."/>
            <person name="de Jong P.J."/>
            <person name="Jurka J."/>
            <person name="Kapitonov V.V."/>
            <person name="Kohara Y."/>
            <person name="Kuroki Y."/>
            <person name="Lindquist E."/>
            <person name="Lucas S."/>
            <person name="Osoegawa K."/>
            <person name="Pennacchio L.A."/>
            <person name="Salamov A.A."/>
            <person name="Satou Y."/>
            <person name="Sauka-Spengler T."/>
            <person name="Schmutz J."/>
            <person name="Shin-I T."/>
            <person name="Toyoda A."/>
            <person name="Bronner-Fraser M."/>
            <person name="Fujiyama A."/>
            <person name="Holland L.Z."/>
            <person name="Holland P.W.H."/>
            <person name="Satoh N."/>
            <person name="Rokhsar D.S."/>
        </authorList>
    </citation>
    <scope>NUCLEOTIDE SEQUENCE [LARGE SCALE GENOMIC DNA]</scope>
    <source>
        <strain evidence="2">S238N-H82</strain>
        <tissue evidence="2">Testes</tissue>
    </source>
</reference>
<evidence type="ECO:0000256" key="1">
    <source>
        <dbReference type="SAM" id="Phobius"/>
    </source>
</evidence>
<keyword evidence="1" id="KW-1133">Transmembrane helix</keyword>
<gene>
    <name evidence="4" type="primary">LOC118410068</name>
    <name evidence="2" type="ORF">BRAFLDRAFT_99637</name>
</gene>
<feature type="transmembrane region" description="Helical" evidence="1">
    <location>
        <begin position="6"/>
        <end position="30"/>
    </location>
</feature>
<dbReference type="EMBL" id="GG666596">
    <property type="protein sequence ID" value="EEN51028.1"/>
    <property type="molecule type" value="Genomic_DNA"/>
</dbReference>
<dbReference type="AlphaFoldDB" id="C3Z8S9"/>
<sequence length="239" mass="26927">MDSDFRVALAWVILHVPLLYLVAAVLGGLWDDNVHFYRLLKLTKWICLSVLMEAPVLVCPSNHIAVVAARVLNQGFLCALFFLVHYIREKREPPMSLRHRVCYALLVENCAAYSLTWNYVQTAMLAGALLAEDFGAGPQAVWFLHLVLLVICALFIASVELIYPCTYQWTVAAHLPIQIWVYYLYQYSAIDGKTVCALTAFDALLLLCKIFAPEKGTEYSTISQEEDQGEDMDLKSSVV</sequence>
<evidence type="ECO:0000313" key="4">
    <source>
        <dbReference type="RefSeq" id="XP_035667441.1"/>
    </source>
</evidence>
<protein>
    <submittedName>
        <fullName evidence="4">Uncharacterized protein LOC118410068</fullName>
    </submittedName>
</protein>
<reference evidence="3" key="2">
    <citation type="journal article" date="2020" name="Nat. Ecol. Evol.">
        <title>Deeply conserved synteny resolves early events in vertebrate evolution.</title>
        <authorList>
            <person name="Simakov O."/>
            <person name="Marletaz F."/>
            <person name="Yue J.X."/>
            <person name="O'Connell B."/>
            <person name="Jenkins J."/>
            <person name="Brandt A."/>
            <person name="Calef R."/>
            <person name="Tung C.H."/>
            <person name="Huang T.K."/>
            <person name="Schmutz J."/>
            <person name="Satoh N."/>
            <person name="Yu J.K."/>
            <person name="Putnam N.H."/>
            <person name="Green R.E."/>
            <person name="Rokhsar D.S."/>
        </authorList>
    </citation>
    <scope>NUCLEOTIDE SEQUENCE [LARGE SCALE GENOMIC DNA]</scope>
    <source>
        <strain evidence="3">S238N-H82</strain>
    </source>
</reference>
<dbReference type="OMA" id="STPHTIC"/>
<evidence type="ECO:0000313" key="2">
    <source>
        <dbReference type="EMBL" id="EEN51028.1"/>
    </source>
</evidence>